<evidence type="ECO:0000313" key="10">
    <source>
        <dbReference type="EMBL" id="MBU2691551.1"/>
    </source>
</evidence>
<keyword evidence="8" id="KW-0732">Signal</keyword>
<dbReference type="Pfam" id="PF13620">
    <property type="entry name" value="CarboxypepD_reg"/>
    <property type="match status" value="1"/>
</dbReference>
<dbReference type="InterPro" id="IPR057247">
    <property type="entry name" value="CARBOXYPEPT_ZN_2"/>
</dbReference>
<dbReference type="InterPro" id="IPR025965">
    <property type="entry name" value="FlgD/Vpr_Ig-like"/>
</dbReference>
<feature type="signal peptide" evidence="8">
    <location>
        <begin position="1"/>
        <end position="27"/>
    </location>
</feature>
<dbReference type="Proteomes" id="UP000777784">
    <property type="component" value="Unassembled WGS sequence"/>
</dbReference>
<feature type="chain" id="PRO_5036701717" evidence="8">
    <location>
        <begin position="28"/>
        <end position="595"/>
    </location>
</feature>
<dbReference type="PRINTS" id="PR00765">
    <property type="entry name" value="CRBOXYPTASEA"/>
</dbReference>
<keyword evidence="6" id="KW-0325">Glycoprotein</keyword>
<dbReference type="PROSITE" id="PS00133">
    <property type="entry name" value="CARBOXYPEPT_ZN_2"/>
    <property type="match status" value="1"/>
</dbReference>
<dbReference type="EMBL" id="JAHJDP010000065">
    <property type="protein sequence ID" value="MBU2691551.1"/>
    <property type="molecule type" value="Genomic_DNA"/>
</dbReference>
<evidence type="ECO:0000256" key="8">
    <source>
        <dbReference type="SAM" id="SignalP"/>
    </source>
</evidence>
<dbReference type="GO" id="GO:0016485">
    <property type="term" value="P:protein processing"/>
    <property type="evidence" value="ECO:0007669"/>
    <property type="project" value="TreeGrafter"/>
</dbReference>
<dbReference type="PANTHER" id="PTHR11532">
    <property type="entry name" value="PROTEASE M14 CARBOXYPEPTIDASE"/>
    <property type="match status" value="1"/>
</dbReference>
<evidence type="ECO:0000256" key="5">
    <source>
        <dbReference type="ARBA" id="ARBA00022833"/>
    </source>
</evidence>
<evidence type="ECO:0000256" key="3">
    <source>
        <dbReference type="ARBA" id="ARBA00022723"/>
    </source>
</evidence>
<evidence type="ECO:0000256" key="7">
    <source>
        <dbReference type="PROSITE-ProRule" id="PRU01379"/>
    </source>
</evidence>
<comment type="caution">
    <text evidence="10">The sequence shown here is derived from an EMBL/GenBank/DDBJ whole genome shotgun (WGS) entry which is preliminary data.</text>
</comment>
<evidence type="ECO:0000256" key="2">
    <source>
        <dbReference type="ARBA" id="ARBA00005988"/>
    </source>
</evidence>
<keyword evidence="10" id="KW-0645">Protease</keyword>
<dbReference type="GO" id="GO:0008270">
    <property type="term" value="F:zinc ion binding"/>
    <property type="evidence" value="ECO:0007669"/>
    <property type="project" value="InterPro"/>
</dbReference>
<protein>
    <submittedName>
        <fullName evidence="10">Carboxypeptidase regulatory-like domain-containing protein</fullName>
    </submittedName>
</protein>
<dbReference type="PROSITE" id="PS52035">
    <property type="entry name" value="PEPTIDASE_M14"/>
    <property type="match status" value="1"/>
</dbReference>
<keyword evidence="3" id="KW-0479">Metal-binding</keyword>
<dbReference type="InterPro" id="IPR050753">
    <property type="entry name" value="Peptidase_M14_domain"/>
</dbReference>
<dbReference type="Gene3D" id="3.40.630.10">
    <property type="entry name" value="Zn peptidases"/>
    <property type="match status" value="1"/>
</dbReference>
<accession>A0A948RW27</accession>
<organism evidence="10 11">
    <name type="scientific">Eiseniibacteriota bacterium</name>
    <dbReference type="NCBI Taxonomy" id="2212470"/>
    <lineage>
        <taxon>Bacteria</taxon>
        <taxon>Candidatus Eiseniibacteriota</taxon>
    </lineage>
</organism>
<evidence type="ECO:0000259" key="9">
    <source>
        <dbReference type="PROSITE" id="PS52035"/>
    </source>
</evidence>
<dbReference type="AlphaFoldDB" id="A0A948RW27"/>
<keyword evidence="5" id="KW-0862">Zinc</keyword>
<dbReference type="GO" id="GO:0006518">
    <property type="term" value="P:peptide metabolic process"/>
    <property type="evidence" value="ECO:0007669"/>
    <property type="project" value="TreeGrafter"/>
</dbReference>
<feature type="domain" description="Peptidase M14" evidence="9">
    <location>
        <begin position="139"/>
        <end position="407"/>
    </location>
</feature>
<dbReference type="Pfam" id="PF00246">
    <property type="entry name" value="Peptidase_M14"/>
    <property type="match status" value="1"/>
</dbReference>
<sequence>MNTLSSSVAVFLAALVFSLGLAAPVTAAPENIGMDPTYAFSDRYPVEIAASSGEALLTLLDLSIDFDRVDFNGGPDHPGTIRAYINDDERATLETAGYTITQIPNEGKEMWEKVQKEWEARGALEAPVTLPDKGDRWTYWYSFAELEGDLQALANDNPDLIQKISIGQSVQGRDIWALKISDNPTIEEAEPEFLFSSTIHGDEVTGMDMCLRMLHYLTDWYGINPSITELVNNVEIWFIPLHNPDGYVNGTRYNAHGVDCNRDFPDPVSDPNDNPAGREPETQHLMYFGYDHTFVLGGNMHGGAEVLNFPWDCRYDHTPDHDLFIEIAEGYTYLNPPLWNSTEFYHGWTHGAEWYLIHGGQQDWWYEWRKELHYTMELSNTKWPPYSQMDTFWSENRAAMLHMMDEVLYGVQGIVANSGTGLPVNATIDVVETGRTIRTDPDWGDYCRLLKPGTYTFQFAAEGYNNVTVNNVVVTHENKTELNVSMTPEGSDVGVAEFVRINLSEPTPNPVNPSQGAVRLLLDLPRAAHLTAGVYDAAGRQIQILKEGFDLTRAGRHTLVWDGTTGSGDPAGSGIYWIRVLAGDQALSRRVSMIR</sequence>
<comment type="cofactor">
    <cofactor evidence="1">
        <name>Zn(2+)</name>
        <dbReference type="ChEBI" id="CHEBI:29105"/>
    </cofactor>
</comment>
<reference evidence="10" key="1">
    <citation type="submission" date="2021-05" db="EMBL/GenBank/DDBJ databases">
        <title>Energy efficiency and biological interactions define the core microbiome of deep oligotrophic groundwater.</title>
        <authorList>
            <person name="Mehrshad M."/>
            <person name="Lopez-Fernandez M."/>
            <person name="Bell E."/>
            <person name="Bernier-Latmani R."/>
            <person name="Bertilsson S."/>
            <person name="Dopson M."/>
        </authorList>
    </citation>
    <scope>NUCLEOTIDE SEQUENCE</scope>
    <source>
        <strain evidence="10">Modern_marine.mb.64</strain>
    </source>
</reference>
<dbReference type="GO" id="GO:0005615">
    <property type="term" value="C:extracellular space"/>
    <property type="evidence" value="ECO:0007669"/>
    <property type="project" value="TreeGrafter"/>
</dbReference>
<dbReference type="Gene3D" id="2.60.40.4070">
    <property type="match status" value="1"/>
</dbReference>
<dbReference type="Pfam" id="PF13860">
    <property type="entry name" value="FlgD_ig"/>
    <property type="match status" value="1"/>
</dbReference>
<comment type="similarity">
    <text evidence="2 7">Belongs to the peptidase M14 family.</text>
</comment>
<dbReference type="CDD" id="cd18173">
    <property type="entry name" value="M14_CP_bacteria"/>
    <property type="match status" value="1"/>
</dbReference>
<dbReference type="Gene3D" id="2.60.40.1120">
    <property type="entry name" value="Carboxypeptidase-like, regulatory domain"/>
    <property type="match status" value="1"/>
</dbReference>
<dbReference type="SUPFAM" id="SSF49464">
    <property type="entry name" value="Carboxypeptidase regulatory domain-like"/>
    <property type="match status" value="1"/>
</dbReference>
<dbReference type="InterPro" id="IPR000834">
    <property type="entry name" value="Peptidase_M14"/>
</dbReference>
<dbReference type="SUPFAM" id="SSF53187">
    <property type="entry name" value="Zn-dependent exopeptidases"/>
    <property type="match status" value="1"/>
</dbReference>
<proteinExistence type="inferred from homology"/>
<feature type="active site" description="Proton donor/acceptor" evidence="7">
    <location>
        <position position="377"/>
    </location>
</feature>
<name>A0A948RW27_UNCEI</name>
<evidence type="ECO:0000256" key="6">
    <source>
        <dbReference type="ARBA" id="ARBA00023180"/>
    </source>
</evidence>
<dbReference type="InterPro" id="IPR008969">
    <property type="entry name" value="CarboxyPept-like_regulatory"/>
</dbReference>
<keyword evidence="4" id="KW-0378">Hydrolase</keyword>
<keyword evidence="10" id="KW-0121">Carboxypeptidase</keyword>
<dbReference type="GO" id="GO:0004181">
    <property type="term" value="F:metallocarboxypeptidase activity"/>
    <property type="evidence" value="ECO:0007669"/>
    <property type="project" value="InterPro"/>
</dbReference>
<evidence type="ECO:0000256" key="4">
    <source>
        <dbReference type="ARBA" id="ARBA00022801"/>
    </source>
</evidence>
<dbReference type="PANTHER" id="PTHR11532:SF57">
    <property type="entry name" value="CARBOXYPEPTIDASE D, B"/>
    <property type="match status" value="1"/>
</dbReference>
<evidence type="ECO:0000313" key="11">
    <source>
        <dbReference type="Proteomes" id="UP000777784"/>
    </source>
</evidence>
<gene>
    <name evidence="10" type="ORF">KJ970_11545</name>
</gene>
<dbReference type="SMART" id="SM00631">
    <property type="entry name" value="Zn_pept"/>
    <property type="match status" value="1"/>
</dbReference>
<evidence type="ECO:0000256" key="1">
    <source>
        <dbReference type="ARBA" id="ARBA00001947"/>
    </source>
</evidence>